<feature type="region of interest" description="Disordered" evidence="1">
    <location>
        <begin position="42"/>
        <end position="66"/>
    </location>
</feature>
<dbReference type="PANTHER" id="PTHR35333:SF3">
    <property type="entry name" value="BETA-LACTAMASE-TYPE TRANSPEPTIDASE FOLD CONTAINING PROTEIN"/>
    <property type="match status" value="1"/>
</dbReference>
<sequence length="325" mass="33189">MPTTSDHLLPRSPVPAALRGLGGALVLVLALAACASDDADPGVAGAGTPGVTATSPPATTPPGTPDVDAAAVETALAALEAEYDARIGLVAVDTEDERTVEHRADEQFRFASAIKALAAGALLARTEPADLERVVTWSDVVDHSPVTGPATATGLPLGEVAEAAVRLSDNTAHNVVLQELGGPAGLQEALRALGDDVTRIDRIEPELNRVSPEGLDTGTARSLAADLRALLLGDALHPVDRAQLRDWMSGNATGDALVRAGAPDGWSVLDKSGGAGGLRNDLAVVERPDAAPIVIAVLTERSDPSLPYDDALVARAASVALEALR</sequence>
<accession>A0A2T4UYR7</accession>
<name>A0A2T4UYR7_9MICO</name>
<dbReference type="PANTHER" id="PTHR35333">
    <property type="entry name" value="BETA-LACTAMASE"/>
    <property type="match status" value="1"/>
</dbReference>
<dbReference type="InterPro" id="IPR012338">
    <property type="entry name" value="Beta-lactam/transpept-like"/>
</dbReference>
<evidence type="ECO:0000256" key="1">
    <source>
        <dbReference type="SAM" id="MobiDB-lite"/>
    </source>
</evidence>
<dbReference type="PRINTS" id="PR00118">
    <property type="entry name" value="BLACTAMASEA"/>
</dbReference>
<keyword evidence="2" id="KW-0732">Signal</keyword>
<evidence type="ECO:0000313" key="5">
    <source>
        <dbReference type="Proteomes" id="UP000241085"/>
    </source>
</evidence>
<dbReference type="AlphaFoldDB" id="A0A2T4UYR7"/>
<organism evidence="4 5">
    <name type="scientific">Rathayibacter caricis DSM 15933</name>
    <dbReference type="NCBI Taxonomy" id="1328867"/>
    <lineage>
        <taxon>Bacteria</taxon>
        <taxon>Bacillati</taxon>
        <taxon>Actinomycetota</taxon>
        <taxon>Actinomycetes</taxon>
        <taxon>Micrococcales</taxon>
        <taxon>Microbacteriaceae</taxon>
        <taxon>Rathayibacter</taxon>
    </lineage>
</organism>
<dbReference type="InterPro" id="IPR000871">
    <property type="entry name" value="Beta-lactam_class-A"/>
</dbReference>
<evidence type="ECO:0000313" key="4">
    <source>
        <dbReference type="EMBL" id="PTL74660.1"/>
    </source>
</evidence>
<keyword evidence="5" id="KW-1185">Reference proteome</keyword>
<feature type="signal peptide" evidence="2">
    <location>
        <begin position="1"/>
        <end position="35"/>
    </location>
</feature>
<feature type="domain" description="Beta-lactamase class A catalytic" evidence="3">
    <location>
        <begin position="89"/>
        <end position="299"/>
    </location>
</feature>
<dbReference type="Proteomes" id="UP000241085">
    <property type="component" value="Unassembled WGS sequence"/>
</dbReference>
<dbReference type="NCBIfam" id="NF033103">
    <property type="entry name" value="bla_class_A"/>
    <property type="match status" value="1"/>
</dbReference>
<dbReference type="Pfam" id="PF13354">
    <property type="entry name" value="Beta-lactamase2"/>
    <property type="match status" value="1"/>
</dbReference>
<dbReference type="GO" id="GO:0030655">
    <property type="term" value="P:beta-lactam antibiotic catabolic process"/>
    <property type="evidence" value="ECO:0007669"/>
    <property type="project" value="InterPro"/>
</dbReference>
<protein>
    <submittedName>
        <fullName evidence="4">Class A beta-lactamase</fullName>
    </submittedName>
</protein>
<dbReference type="Gene3D" id="3.40.710.10">
    <property type="entry name" value="DD-peptidase/beta-lactamase superfamily"/>
    <property type="match status" value="1"/>
</dbReference>
<dbReference type="GO" id="GO:0008800">
    <property type="term" value="F:beta-lactamase activity"/>
    <property type="evidence" value="ECO:0007669"/>
    <property type="project" value="InterPro"/>
</dbReference>
<dbReference type="InterPro" id="IPR045155">
    <property type="entry name" value="Beta-lactam_cat"/>
</dbReference>
<proteinExistence type="predicted"/>
<evidence type="ECO:0000259" key="3">
    <source>
        <dbReference type="Pfam" id="PF13354"/>
    </source>
</evidence>
<dbReference type="SUPFAM" id="SSF56601">
    <property type="entry name" value="beta-lactamase/transpeptidase-like"/>
    <property type="match status" value="1"/>
</dbReference>
<feature type="chain" id="PRO_5015784601" evidence="2">
    <location>
        <begin position="36"/>
        <end position="325"/>
    </location>
</feature>
<evidence type="ECO:0000256" key="2">
    <source>
        <dbReference type="SAM" id="SignalP"/>
    </source>
</evidence>
<dbReference type="EMBL" id="PZPL01000001">
    <property type="protein sequence ID" value="PTL74660.1"/>
    <property type="molecule type" value="Genomic_DNA"/>
</dbReference>
<gene>
    <name evidence="4" type="ORF">C1I63_07190</name>
</gene>
<reference evidence="4 5" key="1">
    <citation type="submission" date="2018-03" db="EMBL/GenBank/DDBJ databases">
        <title>Bacteriophage NCPPB3778 and a type I-E CRISPR drive the evolution of the US Biological Select Agent, Rathayibacter toxicus.</title>
        <authorList>
            <person name="Davis E.W.II."/>
            <person name="Tabima J.F."/>
            <person name="Weisberg A.J."/>
            <person name="Dantas Lopes L."/>
            <person name="Wiseman M.S."/>
            <person name="Wiseman M.S."/>
            <person name="Pupko T."/>
            <person name="Belcher M.S."/>
            <person name="Sechler A.J."/>
            <person name="Tancos M.A."/>
            <person name="Schroeder B.K."/>
            <person name="Murray T.D."/>
            <person name="Luster D.G."/>
            <person name="Schneider W.L."/>
            <person name="Rogers E."/>
            <person name="Andreote F.D."/>
            <person name="Grunwald N.J."/>
            <person name="Putnam M.L."/>
            <person name="Chang J.H."/>
        </authorList>
    </citation>
    <scope>NUCLEOTIDE SEQUENCE [LARGE SCALE GENOMIC DNA]</scope>
    <source>
        <strain evidence="4 5">DSM 15933</strain>
    </source>
</reference>
<dbReference type="RefSeq" id="WP_107575772.1">
    <property type="nucleotide sequence ID" value="NZ_PZPL01000001.1"/>
</dbReference>
<comment type="caution">
    <text evidence="4">The sequence shown here is derived from an EMBL/GenBank/DDBJ whole genome shotgun (WGS) entry which is preliminary data.</text>
</comment>
<dbReference type="GO" id="GO:0046677">
    <property type="term" value="P:response to antibiotic"/>
    <property type="evidence" value="ECO:0007669"/>
    <property type="project" value="InterPro"/>
</dbReference>